<dbReference type="CDD" id="cd00190">
    <property type="entry name" value="Tryp_SPc"/>
    <property type="match status" value="1"/>
</dbReference>
<sequence length="269" mass="29630">MIFNNREINAKKPIIPLQTENGYTKNRKGRITNGYIAETGSRFLPFYTLLYVRRNVASYSMCAGSIIGEKFILSAGHCFENCIEVFILAGFNSSQIDSFTFFDQVPSSSVIMHPTYNSTTIANDIALIQLSRSITYGLLLQRIKLPSLMSNFLNKTGVVSGFGTYSDINPITSNLLRYTFVTVMNGTMCQISYGSSFFRTEQQLCVDTKGGHSSCSGDSGGPLGIFENSELTLAGIVSYGSDKGCELGNPEVYTKVSSYLPWIQNNTNI</sequence>
<dbReference type="Gene3D" id="2.40.10.10">
    <property type="entry name" value="Trypsin-like serine proteases"/>
    <property type="match status" value="2"/>
</dbReference>
<dbReference type="InterPro" id="IPR009003">
    <property type="entry name" value="Peptidase_S1_PA"/>
</dbReference>
<dbReference type="FunFam" id="2.40.10.10:FF:000068">
    <property type="entry name" value="transmembrane protease serine 2"/>
    <property type="match status" value="1"/>
</dbReference>
<dbReference type="InterPro" id="IPR051333">
    <property type="entry name" value="CLIP_Serine_Protease"/>
</dbReference>
<dbReference type="AlphaFoldDB" id="A0A9N9RN77"/>
<dbReference type="InterPro" id="IPR001314">
    <property type="entry name" value="Peptidase_S1A"/>
</dbReference>
<dbReference type="GO" id="GO:0006508">
    <property type="term" value="P:proteolysis"/>
    <property type="evidence" value="ECO:0007669"/>
    <property type="project" value="InterPro"/>
</dbReference>
<dbReference type="Proteomes" id="UP001153620">
    <property type="component" value="Chromosome 1"/>
</dbReference>
<dbReference type="PROSITE" id="PS00134">
    <property type="entry name" value="TRYPSIN_HIS"/>
    <property type="match status" value="1"/>
</dbReference>
<name>A0A9N9RN77_9DIPT</name>
<evidence type="ECO:0000256" key="2">
    <source>
        <dbReference type="ARBA" id="ARBA00024195"/>
    </source>
</evidence>
<evidence type="ECO:0000256" key="1">
    <source>
        <dbReference type="ARBA" id="ARBA00023157"/>
    </source>
</evidence>
<keyword evidence="1" id="KW-1015">Disulfide bond</keyword>
<dbReference type="OrthoDB" id="5597713at2759"/>
<reference evidence="4" key="1">
    <citation type="submission" date="2022-01" db="EMBL/GenBank/DDBJ databases">
        <authorList>
            <person name="King R."/>
        </authorList>
    </citation>
    <scope>NUCLEOTIDE SEQUENCE</scope>
</reference>
<dbReference type="PANTHER" id="PTHR24260:SF136">
    <property type="entry name" value="GH08193P-RELATED"/>
    <property type="match status" value="1"/>
</dbReference>
<dbReference type="PANTHER" id="PTHR24260">
    <property type="match status" value="1"/>
</dbReference>
<accession>A0A9N9RN77</accession>
<proteinExistence type="inferred from homology"/>
<dbReference type="Pfam" id="PF00089">
    <property type="entry name" value="Trypsin"/>
    <property type="match status" value="1"/>
</dbReference>
<comment type="similarity">
    <text evidence="2">Belongs to the peptidase S1 family. CLIP subfamily.</text>
</comment>
<organism evidence="4 5">
    <name type="scientific">Chironomus riparius</name>
    <dbReference type="NCBI Taxonomy" id="315576"/>
    <lineage>
        <taxon>Eukaryota</taxon>
        <taxon>Metazoa</taxon>
        <taxon>Ecdysozoa</taxon>
        <taxon>Arthropoda</taxon>
        <taxon>Hexapoda</taxon>
        <taxon>Insecta</taxon>
        <taxon>Pterygota</taxon>
        <taxon>Neoptera</taxon>
        <taxon>Endopterygota</taxon>
        <taxon>Diptera</taxon>
        <taxon>Nematocera</taxon>
        <taxon>Chironomoidea</taxon>
        <taxon>Chironomidae</taxon>
        <taxon>Chironominae</taxon>
        <taxon>Chironomus</taxon>
    </lineage>
</organism>
<dbReference type="EMBL" id="OU895877">
    <property type="protein sequence ID" value="CAG9801523.1"/>
    <property type="molecule type" value="Genomic_DNA"/>
</dbReference>
<gene>
    <name evidence="4" type="ORF">CHIRRI_LOCUS4449</name>
</gene>
<feature type="domain" description="Peptidase S1" evidence="3">
    <location>
        <begin position="30"/>
        <end position="263"/>
    </location>
</feature>
<keyword evidence="5" id="KW-1185">Reference proteome</keyword>
<dbReference type="GO" id="GO:0004252">
    <property type="term" value="F:serine-type endopeptidase activity"/>
    <property type="evidence" value="ECO:0007669"/>
    <property type="project" value="InterPro"/>
</dbReference>
<dbReference type="InterPro" id="IPR043504">
    <property type="entry name" value="Peptidase_S1_PA_chymotrypsin"/>
</dbReference>
<protein>
    <recommendedName>
        <fullName evidence="3">Peptidase S1 domain-containing protein</fullName>
    </recommendedName>
</protein>
<evidence type="ECO:0000259" key="3">
    <source>
        <dbReference type="SMART" id="SM00020"/>
    </source>
</evidence>
<dbReference type="SUPFAM" id="SSF50494">
    <property type="entry name" value="Trypsin-like serine proteases"/>
    <property type="match status" value="1"/>
</dbReference>
<reference evidence="4" key="2">
    <citation type="submission" date="2022-10" db="EMBL/GenBank/DDBJ databases">
        <authorList>
            <consortium name="ENA_rothamsted_submissions"/>
            <consortium name="culmorum"/>
            <person name="King R."/>
        </authorList>
    </citation>
    <scope>NUCLEOTIDE SEQUENCE</scope>
</reference>
<evidence type="ECO:0000313" key="4">
    <source>
        <dbReference type="EMBL" id="CAG9801523.1"/>
    </source>
</evidence>
<dbReference type="SMART" id="SM00020">
    <property type="entry name" value="Tryp_SPc"/>
    <property type="match status" value="1"/>
</dbReference>
<evidence type="ECO:0000313" key="5">
    <source>
        <dbReference type="Proteomes" id="UP001153620"/>
    </source>
</evidence>
<dbReference type="PRINTS" id="PR00722">
    <property type="entry name" value="CHYMOTRYPSIN"/>
</dbReference>
<dbReference type="InterPro" id="IPR018114">
    <property type="entry name" value="TRYPSIN_HIS"/>
</dbReference>
<dbReference type="InterPro" id="IPR001254">
    <property type="entry name" value="Trypsin_dom"/>
</dbReference>